<dbReference type="SUPFAM" id="SSF55729">
    <property type="entry name" value="Acyl-CoA N-acyltransferases (Nat)"/>
    <property type="match status" value="1"/>
</dbReference>
<dbReference type="Gene3D" id="3.40.630.30">
    <property type="match status" value="1"/>
</dbReference>
<dbReference type="InterPro" id="IPR016181">
    <property type="entry name" value="Acyl_CoA_acyltransferase"/>
</dbReference>
<dbReference type="Pfam" id="PF00583">
    <property type="entry name" value="Acetyltransf_1"/>
    <property type="match status" value="1"/>
</dbReference>
<dbReference type="EMBL" id="CAJHCP010000005">
    <property type="protein sequence ID" value="CAD6533291.1"/>
    <property type="molecule type" value="Genomic_DNA"/>
</dbReference>
<reference evidence="4 5" key="1">
    <citation type="submission" date="2020-10" db="EMBL/GenBank/DDBJ databases">
        <authorList>
            <person name="Peeters C."/>
        </authorList>
    </citation>
    <scope>NUCLEOTIDE SEQUENCE [LARGE SCALE GENOMIC DNA]</scope>
    <source>
        <strain evidence="4 5">LMG 28140</strain>
    </source>
</reference>
<name>A0ABN7HSN9_9BURK</name>
<protein>
    <recommendedName>
        <fullName evidence="3">N-acetyltransferase domain-containing protein</fullName>
    </recommendedName>
</protein>
<dbReference type="Proteomes" id="UP000598032">
    <property type="component" value="Unassembled WGS sequence"/>
</dbReference>
<evidence type="ECO:0000256" key="2">
    <source>
        <dbReference type="ARBA" id="ARBA00023315"/>
    </source>
</evidence>
<evidence type="ECO:0000313" key="4">
    <source>
        <dbReference type="EMBL" id="CAD6533291.1"/>
    </source>
</evidence>
<keyword evidence="5" id="KW-1185">Reference proteome</keyword>
<dbReference type="PANTHER" id="PTHR43877">
    <property type="entry name" value="AMINOALKYLPHOSPHONATE N-ACETYLTRANSFERASE-RELATED-RELATED"/>
    <property type="match status" value="1"/>
</dbReference>
<dbReference type="RefSeq" id="WP_201642807.1">
    <property type="nucleotide sequence ID" value="NZ_CAJHCP010000005.1"/>
</dbReference>
<evidence type="ECO:0000256" key="1">
    <source>
        <dbReference type="ARBA" id="ARBA00022679"/>
    </source>
</evidence>
<evidence type="ECO:0000313" key="5">
    <source>
        <dbReference type="Proteomes" id="UP000598032"/>
    </source>
</evidence>
<gene>
    <name evidence="4" type="ORF">LMG28140_02738</name>
</gene>
<accession>A0ABN7HSN9</accession>
<organism evidence="4 5">
    <name type="scientific">Paraburkholderia metrosideri</name>
    <dbReference type="NCBI Taxonomy" id="580937"/>
    <lineage>
        <taxon>Bacteria</taxon>
        <taxon>Pseudomonadati</taxon>
        <taxon>Pseudomonadota</taxon>
        <taxon>Betaproteobacteria</taxon>
        <taxon>Burkholderiales</taxon>
        <taxon>Burkholderiaceae</taxon>
        <taxon>Paraburkholderia</taxon>
    </lineage>
</organism>
<evidence type="ECO:0000259" key="3">
    <source>
        <dbReference type="PROSITE" id="PS51186"/>
    </source>
</evidence>
<dbReference type="InterPro" id="IPR050832">
    <property type="entry name" value="Bact_Acetyltransf"/>
</dbReference>
<dbReference type="PANTHER" id="PTHR43877:SF2">
    <property type="entry name" value="AMINOALKYLPHOSPHONATE N-ACETYLTRANSFERASE-RELATED"/>
    <property type="match status" value="1"/>
</dbReference>
<dbReference type="InterPro" id="IPR000182">
    <property type="entry name" value="GNAT_dom"/>
</dbReference>
<keyword evidence="1" id="KW-0808">Transferase</keyword>
<comment type="caution">
    <text evidence="4">The sequence shown here is derived from an EMBL/GenBank/DDBJ whole genome shotgun (WGS) entry which is preliminary data.</text>
</comment>
<sequence>MQYALNVTFRFAALHDASAIREIEFEAGQRFVSVDMAGIADAPPMKLELVERKIGAGEIVVAVEADDRCIGFVMFELQPARIYIQELDVLTTHTGHRIGAALIGQVEQLARERQIKQLVLSTYRDVPWNAPYYRRLGFCDIDLAALDAALIERRNAHIARGLDESKRVFMRRDLA</sequence>
<dbReference type="CDD" id="cd04301">
    <property type="entry name" value="NAT_SF"/>
    <property type="match status" value="1"/>
</dbReference>
<keyword evidence="2" id="KW-0012">Acyltransferase</keyword>
<proteinExistence type="predicted"/>
<feature type="domain" description="N-acetyltransferase" evidence="3">
    <location>
        <begin position="7"/>
        <end position="157"/>
    </location>
</feature>
<dbReference type="PROSITE" id="PS51186">
    <property type="entry name" value="GNAT"/>
    <property type="match status" value="1"/>
</dbReference>